<dbReference type="RefSeq" id="WP_011477740.1">
    <property type="nucleotide sequence ID" value="NZ_LAOI01000001.1"/>
</dbReference>
<name>A0A0F3Q9P6_RICBE</name>
<dbReference type="Proteomes" id="UP000033661">
    <property type="component" value="Unassembled WGS sequence"/>
</dbReference>
<protein>
    <submittedName>
        <fullName evidence="1">Uncharacterized protein</fullName>
    </submittedName>
</protein>
<gene>
    <name evidence="1" type="ORF">RBEAN4_0239</name>
</gene>
<dbReference type="EMBL" id="LAOI01000001">
    <property type="protein sequence ID" value="KJV89268.1"/>
    <property type="molecule type" value="Genomic_DNA"/>
</dbReference>
<evidence type="ECO:0000313" key="2">
    <source>
        <dbReference type="Proteomes" id="UP000033661"/>
    </source>
</evidence>
<dbReference type="PATRIC" id="fig|1359193.3.peg.228"/>
<reference evidence="1 2" key="1">
    <citation type="submission" date="2015-02" db="EMBL/GenBank/DDBJ databases">
        <title>Genome Sequencing of Rickettsiales.</title>
        <authorList>
            <person name="Daugherty S.C."/>
            <person name="Su Q."/>
            <person name="Abolude K."/>
            <person name="Beier-Sexton M."/>
            <person name="Carlyon J.A."/>
            <person name="Carter R."/>
            <person name="Day N.P."/>
            <person name="Dumler S.J."/>
            <person name="Dyachenko V."/>
            <person name="Godinez A."/>
            <person name="Kurtti T.J."/>
            <person name="Lichay M."/>
            <person name="Mullins K.E."/>
            <person name="Ott S."/>
            <person name="Pappas-Brown V."/>
            <person name="Paris D.H."/>
            <person name="Patel P."/>
            <person name="Richards A.L."/>
            <person name="Sadzewicz L."/>
            <person name="Sears K."/>
            <person name="Seidman D."/>
            <person name="Sengamalay N."/>
            <person name="Stenos J."/>
            <person name="Tallon L.J."/>
            <person name="Vincent G."/>
            <person name="Fraser C.M."/>
            <person name="Munderloh U."/>
            <person name="Dunning-Hotopp J.C."/>
        </authorList>
    </citation>
    <scope>NUCLEOTIDE SEQUENCE [LARGE SCALE GENOMIC DNA]</scope>
    <source>
        <strain evidence="1 2">RML An4</strain>
    </source>
</reference>
<dbReference type="AlphaFoldDB" id="A0A0F3Q9P6"/>
<comment type="caution">
    <text evidence="1">The sequence shown here is derived from an EMBL/GenBank/DDBJ whole genome shotgun (WGS) entry which is preliminary data.</text>
</comment>
<accession>A0A0F3Q9P6</accession>
<evidence type="ECO:0000313" key="1">
    <source>
        <dbReference type="EMBL" id="KJV89268.1"/>
    </source>
</evidence>
<organism evidence="1 2">
    <name type="scientific">Rickettsia bellii str. RML An4</name>
    <dbReference type="NCBI Taxonomy" id="1359193"/>
    <lineage>
        <taxon>Bacteria</taxon>
        <taxon>Pseudomonadati</taxon>
        <taxon>Pseudomonadota</taxon>
        <taxon>Alphaproteobacteria</taxon>
        <taxon>Rickettsiales</taxon>
        <taxon>Rickettsiaceae</taxon>
        <taxon>Rickettsieae</taxon>
        <taxon>Rickettsia</taxon>
        <taxon>belli group</taxon>
    </lineage>
</organism>
<proteinExistence type="predicted"/>
<keyword evidence="2" id="KW-1185">Reference proteome</keyword>
<sequence length="132" mass="14938">MFRKYFSGLFILLILSAAMYGTEGNLKLKELLDVMPQIANATSSSSAHPEICSSKVTINGVNYEVRYFSFEDTSKNLPPNMTFKEYAEKQNLLDMKSSYSNPLPGIDFESFDFRNVNLGDGVYFSMALRKTE</sequence>